<evidence type="ECO:0000256" key="7">
    <source>
        <dbReference type="HAMAP-Rule" id="MF_01328"/>
    </source>
</evidence>
<dbReference type="GO" id="GO:0006412">
    <property type="term" value="P:translation"/>
    <property type="evidence" value="ECO:0007669"/>
    <property type="project" value="UniProtKB-UniRule"/>
</dbReference>
<dbReference type="EMBL" id="DRKP01000186">
    <property type="protein sequence ID" value="HEB97653.1"/>
    <property type="molecule type" value="Genomic_DNA"/>
</dbReference>
<dbReference type="NCBIfam" id="TIGR03953">
    <property type="entry name" value="rplD_bact"/>
    <property type="match status" value="1"/>
</dbReference>
<dbReference type="InterPro" id="IPR002136">
    <property type="entry name" value="Ribosomal_uL4"/>
</dbReference>
<evidence type="ECO:0000313" key="9">
    <source>
        <dbReference type="EMBL" id="HEB97653.1"/>
    </source>
</evidence>
<dbReference type="GO" id="GO:1990904">
    <property type="term" value="C:ribonucleoprotein complex"/>
    <property type="evidence" value="ECO:0007669"/>
    <property type="project" value="UniProtKB-KW"/>
</dbReference>
<protein>
    <recommendedName>
        <fullName evidence="6 7">Large ribosomal subunit protein uL4</fullName>
    </recommendedName>
</protein>
<accession>A0A831W6V8</accession>
<evidence type="ECO:0000256" key="3">
    <source>
        <dbReference type="ARBA" id="ARBA00022884"/>
    </source>
</evidence>
<sequence length="203" mass="22106">MDLNVQADGGSETLSVSDTVFAADYNEALIHQVVTAYMAGARSGTKAQKNRSAVSGGGAKPWRQKGMGRARAGTIRSPIWRSGGVTFAAQPRDYSQKVNRKMYRGALRSILSELVRQERLVTVPELSVSAPKTKELLGKLKDLGLDEVLIVVDQPDENLYLAARNLFRVDVCDVNEVDPVSLVGFDKVLMSAGAVKKLEERLT</sequence>
<dbReference type="PANTHER" id="PTHR10746">
    <property type="entry name" value="50S RIBOSOMAL PROTEIN L4"/>
    <property type="match status" value="1"/>
</dbReference>
<keyword evidence="3 7" id="KW-0694">RNA-binding</keyword>
<dbReference type="HAMAP" id="MF_01328_B">
    <property type="entry name" value="Ribosomal_uL4_B"/>
    <property type="match status" value="1"/>
</dbReference>
<name>A0A831W6V8_9GAMM</name>
<evidence type="ECO:0000256" key="1">
    <source>
        <dbReference type="ARBA" id="ARBA00010528"/>
    </source>
</evidence>
<keyword evidence="5 7" id="KW-0687">Ribonucleoprotein</keyword>
<gene>
    <name evidence="7" type="primary">rplD</name>
    <name evidence="9" type="ORF">ENI96_14620</name>
</gene>
<proteinExistence type="inferred from homology"/>
<dbReference type="PANTHER" id="PTHR10746:SF6">
    <property type="entry name" value="LARGE RIBOSOMAL SUBUNIT PROTEIN UL4M"/>
    <property type="match status" value="1"/>
</dbReference>
<dbReference type="InterPro" id="IPR013005">
    <property type="entry name" value="Ribosomal_uL4-like"/>
</dbReference>
<evidence type="ECO:0000256" key="4">
    <source>
        <dbReference type="ARBA" id="ARBA00022980"/>
    </source>
</evidence>
<dbReference type="Gene3D" id="3.40.1370.10">
    <property type="match status" value="1"/>
</dbReference>
<dbReference type="AlphaFoldDB" id="A0A831W6V8"/>
<reference evidence="9" key="1">
    <citation type="journal article" date="2020" name="mSystems">
        <title>Genome- and Community-Level Interaction Insights into Carbon Utilization and Element Cycling Functions of Hydrothermarchaeota in Hydrothermal Sediment.</title>
        <authorList>
            <person name="Zhou Z."/>
            <person name="Liu Y."/>
            <person name="Xu W."/>
            <person name="Pan J."/>
            <person name="Luo Z.H."/>
            <person name="Li M."/>
        </authorList>
    </citation>
    <scope>NUCLEOTIDE SEQUENCE [LARGE SCALE GENOMIC DNA]</scope>
    <source>
        <strain evidence="9">HyVt-443</strain>
    </source>
</reference>
<comment type="similarity">
    <text evidence="1 7">Belongs to the universal ribosomal protein uL4 family.</text>
</comment>
<comment type="function">
    <text evidence="7">One of the primary rRNA binding proteins, this protein initially binds near the 5'-end of the 23S rRNA. It is important during the early stages of 50S assembly. It makes multiple contacts with different domains of the 23S rRNA in the assembled 50S subunit and ribosome.</text>
</comment>
<keyword evidence="2 7" id="KW-0699">rRNA-binding</keyword>
<organism evidence="9">
    <name type="scientific">Sedimenticola thiotaurini</name>
    <dbReference type="NCBI Taxonomy" id="1543721"/>
    <lineage>
        <taxon>Bacteria</taxon>
        <taxon>Pseudomonadati</taxon>
        <taxon>Pseudomonadota</taxon>
        <taxon>Gammaproteobacteria</taxon>
        <taxon>Chromatiales</taxon>
        <taxon>Sedimenticolaceae</taxon>
        <taxon>Sedimenticola</taxon>
    </lineage>
</organism>
<comment type="function">
    <text evidence="7">Forms part of the polypeptide exit tunnel.</text>
</comment>
<keyword evidence="4 7" id="KW-0689">Ribosomal protein</keyword>
<dbReference type="GO" id="GO:0003735">
    <property type="term" value="F:structural constituent of ribosome"/>
    <property type="evidence" value="ECO:0007669"/>
    <property type="project" value="InterPro"/>
</dbReference>
<dbReference type="GO" id="GO:0019843">
    <property type="term" value="F:rRNA binding"/>
    <property type="evidence" value="ECO:0007669"/>
    <property type="project" value="UniProtKB-UniRule"/>
</dbReference>
<comment type="subunit">
    <text evidence="7">Part of the 50S ribosomal subunit.</text>
</comment>
<evidence type="ECO:0000256" key="2">
    <source>
        <dbReference type="ARBA" id="ARBA00022730"/>
    </source>
</evidence>
<evidence type="ECO:0000256" key="8">
    <source>
        <dbReference type="SAM" id="MobiDB-lite"/>
    </source>
</evidence>
<dbReference type="InterPro" id="IPR023574">
    <property type="entry name" value="Ribosomal_uL4_dom_sf"/>
</dbReference>
<dbReference type="Proteomes" id="UP000886251">
    <property type="component" value="Unassembled WGS sequence"/>
</dbReference>
<dbReference type="FunFam" id="3.40.1370.10:FF:000001">
    <property type="entry name" value="50S ribosomal protein L4"/>
    <property type="match status" value="1"/>
</dbReference>
<feature type="region of interest" description="Disordered" evidence="8">
    <location>
        <begin position="45"/>
        <end position="67"/>
    </location>
</feature>
<dbReference type="Pfam" id="PF00573">
    <property type="entry name" value="Ribosomal_L4"/>
    <property type="match status" value="1"/>
</dbReference>
<dbReference type="SUPFAM" id="SSF52166">
    <property type="entry name" value="Ribosomal protein L4"/>
    <property type="match status" value="1"/>
</dbReference>
<evidence type="ECO:0000256" key="5">
    <source>
        <dbReference type="ARBA" id="ARBA00023274"/>
    </source>
</evidence>
<comment type="caution">
    <text evidence="9">The sequence shown here is derived from an EMBL/GenBank/DDBJ whole genome shotgun (WGS) entry which is preliminary data.</text>
</comment>
<evidence type="ECO:0000256" key="6">
    <source>
        <dbReference type="ARBA" id="ARBA00035244"/>
    </source>
</evidence>
<dbReference type="GO" id="GO:0005840">
    <property type="term" value="C:ribosome"/>
    <property type="evidence" value="ECO:0007669"/>
    <property type="project" value="UniProtKB-KW"/>
</dbReference>